<dbReference type="RefSeq" id="WP_092607435.1">
    <property type="nucleotide sequence ID" value="NZ_FMYF01000003.1"/>
</dbReference>
<evidence type="ECO:0000259" key="1">
    <source>
        <dbReference type="Pfam" id="PF14542"/>
    </source>
</evidence>
<proteinExistence type="predicted"/>
<dbReference type="STRING" id="1577474.GA0111570_10395"/>
<dbReference type="Pfam" id="PF14542">
    <property type="entry name" value="Acetyltransf_CG"/>
    <property type="match status" value="1"/>
</dbReference>
<protein>
    <recommendedName>
        <fullName evidence="1">N-acetyltransferase domain-containing protein</fullName>
    </recommendedName>
</protein>
<feature type="domain" description="N-acetyltransferase" evidence="1">
    <location>
        <begin position="14"/>
        <end position="91"/>
    </location>
</feature>
<dbReference type="InterPro" id="IPR031165">
    <property type="entry name" value="GNAT_YJDJ"/>
</dbReference>
<accession>A0A1G6GGA5</accession>
<reference evidence="2 3" key="1">
    <citation type="submission" date="2016-06" db="EMBL/GenBank/DDBJ databases">
        <authorList>
            <person name="Olsen C.W."/>
            <person name="Carey S."/>
            <person name="Hinshaw L."/>
            <person name="Karasin A.I."/>
        </authorList>
    </citation>
    <scope>NUCLEOTIDE SEQUENCE [LARGE SCALE GENOMIC DNA]</scope>
    <source>
        <strain evidence="2 3">LZ-22</strain>
    </source>
</reference>
<dbReference type="OrthoDB" id="5405911at2"/>
<evidence type="ECO:0000313" key="3">
    <source>
        <dbReference type="Proteomes" id="UP000199086"/>
    </source>
</evidence>
<sequence>MPEVNVRFNPYRSRWEALIGGDEVGFLDYQVNCGIVEMSQLGVDLASSDDAAAPDVEAALVQAGLEQAREDGLRVVATSPEVEQLLREHPQQK</sequence>
<dbReference type="EMBL" id="FMYF01000003">
    <property type="protein sequence ID" value="SDB80775.1"/>
    <property type="molecule type" value="Genomic_DNA"/>
</dbReference>
<dbReference type="SUPFAM" id="SSF55729">
    <property type="entry name" value="Acyl-CoA N-acyltransferases (Nat)"/>
    <property type="match status" value="1"/>
</dbReference>
<dbReference type="InterPro" id="IPR016181">
    <property type="entry name" value="Acyl_CoA_acyltransferase"/>
</dbReference>
<dbReference type="Gene3D" id="3.40.630.30">
    <property type="match status" value="1"/>
</dbReference>
<dbReference type="AlphaFoldDB" id="A0A1G6GGA5"/>
<gene>
    <name evidence="2" type="ORF">GA0111570_10395</name>
</gene>
<name>A0A1G6GGA5_9ACTN</name>
<evidence type="ECO:0000313" key="2">
    <source>
        <dbReference type="EMBL" id="SDB80775.1"/>
    </source>
</evidence>
<keyword evidence="3" id="KW-1185">Reference proteome</keyword>
<dbReference type="Proteomes" id="UP000199086">
    <property type="component" value="Unassembled WGS sequence"/>
</dbReference>
<organism evidence="2 3">
    <name type="scientific">Raineyella antarctica</name>
    <dbReference type="NCBI Taxonomy" id="1577474"/>
    <lineage>
        <taxon>Bacteria</taxon>
        <taxon>Bacillati</taxon>
        <taxon>Actinomycetota</taxon>
        <taxon>Actinomycetes</taxon>
        <taxon>Propionibacteriales</taxon>
        <taxon>Propionibacteriaceae</taxon>
        <taxon>Raineyella</taxon>
    </lineage>
</organism>